<reference evidence="1 2" key="1">
    <citation type="submission" date="2019-02" db="EMBL/GenBank/DDBJ databases">
        <title>Deep-cultivation of Planctomycetes and their phenomic and genomic characterization uncovers novel biology.</title>
        <authorList>
            <person name="Wiegand S."/>
            <person name="Jogler M."/>
            <person name="Boedeker C."/>
            <person name="Pinto D."/>
            <person name="Vollmers J."/>
            <person name="Rivas-Marin E."/>
            <person name="Kohn T."/>
            <person name="Peeters S.H."/>
            <person name="Heuer A."/>
            <person name="Rast P."/>
            <person name="Oberbeckmann S."/>
            <person name="Bunk B."/>
            <person name="Jeske O."/>
            <person name="Meyerdierks A."/>
            <person name="Storesund J.E."/>
            <person name="Kallscheuer N."/>
            <person name="Luecker S."/>
            <person name="Lage O.M."/>
            <person name="Pohl T."/>
            <person name="Merkel B.J."/>
            <person name="Hornburger P."/>
            <person name="Mueller R.-W."/>
            <person name="Bruemmer F."/>
            <person name="Labrenz M."/>
            <person name="Spormann A.M."/>
            <person name="Op den Camp H."/>
            <person name="Overmann J."/>
            <person name="Amann R."/>
            <person name="Jetten M.S.M."/>
            <person name="Mascher T."/>
            <person name="Medema M.H."/>
            <person name="Devos D.P."/>
            <person name="Kaster A.-K."/>
            <person name="Ovreas L."/>
            <person name="Rohde M."/>
            <person name="Galperin M.Y."/>
            <person name="Jogler C."/>
        </authorList>
    </citation>
    <scope>NUCLEOTIDE SEQUENCE [LARGE SCALE GENOMIC DNA]</scope>
    <source>
        <strain evidence="1 2">Pan181</strain>
    </source>
</reference>
<evidence type="ECO:0000313" key="1">
    <source>
        <dbReference type="EMBL" id="QDU55137.1"/>
    </source>
</evidence>
<accession>A0A518AK76</accession>
<gene>
    <name evidence="1" type="ORF">Pan181_13230</name>
</gene>
<dbReference type="KEGG" id="amuc:Pan181_13230"/>
<organism evidence="1 2">
    <name type="scientific">Aeoliella mucimassa</name>
    <dbReference type="NCBI Taxonomy" id="2527972"/>
    <lineage>
        <taxon>Bacteria</taxon>
        <taxon>Pseudomonadati</taxon>
        <taxon>Planctomycetota</taxon>
        <taxon>Planctomycetia</taxon>
        <taxon>Pirellulales</taxon>
        <taxon>Lacipirellulaceae</taxon>
        <taxon>Aeoliella</taxon>
    </lineage>
</organism>
<name>A0A518AK76_9BACT</name>
<dbReference type="RefSeq" id="WP_145246033.1">
    <property type="nucleotide sequence ID" value="NZ_CP036278.1"/>
</dbReference>
<dbReference type="OrthoDB" id="9856316at2"/>
<evidence type="ECO:0000313" key="2">
    <source>
        <dbReference type="Proteomes" id="UP000315750"/>
    </source>
</evidence>
<dbReference type="AlphaFoldDB" id="A0A518AK76"/>
<dbReference type="EMBL" id="CP036278">
    <property type="protein sequence ID" value="QDU55137.1"/>
    <property type="molecule type" value="Genomic_DNA"/>
</dbReference>
<evidence type="ECO:0008006" key="3">
    <source>
        <dbReference type="Google" id="ProtNLM"/>
    </source>
</evidence>
<sequence length="218" mass="24128">MPLCPKCQHLISRQQQATGVCPTCQPAAEDAPWSDVARVPNLAEAGYLVSFLEYHEIEARLVHAESFSATSGSWASDYVLQVPSEYRQQAAEIVRTEAAALQDEQPEYNDFGEPITEEPLQLVIWRPVALMALAGLAILWLGHRIAEQRARDTPQRPDEALAEAIAAIGRPLVATSPGGQVQHRLSYDAATQTWLLESDTNRDGRFDRRQVFAQPVSP</sequence>
<keyword evidence="2" id="KW-1185">Reference proteome</keyword>
<dbReference type="Proteomes" id="UP000315750">
    <property type="component" value="Chromosome"/>
</dbReference>
<proteinExistence type="predicted"/>
<protein>
    <recommendedName>
        <fullName evidence="3">DUF2007 domain-containing protein</fullName>
    </recommendedName>
</protein>